<name>A0A7R9CZ95_TIMCR</name>
<sequence>MSQSPADVLSTLPGRRVQPTRVFLSLSHNHVVDFPPPLIPVYGRFQDLSPPRAPHRRDRDAHHGPEQDAPRGSRVLPQRAQQGRHDEEDGAEDLRLQDRGGKITPGSPDRESNLDLPVSLTQHETNALDNCATEAGSIRSNPGIVENIVLG</sequence>
<feature type="region of interest" description="Disordered" evidence="1">
    <location>
        <begin position="45"/>
        <end position="114"/>
    </location>
</feature>
<feature type="compositionally biased region" description="Basic and acidic residues" evidence="1">
    <location>
        <begin position="83"/>
        <end position="101"/>
    </location>
</feature>
<dbReference type="AlphaFoldDB" id="A0A7R9CZ95"/>
<organism evidence="2">
    <name type="scientific">Timema cristinae</name>
    <name type="common">Walking stick</name>
    <dbReference type="NCBI Taxonomy" id="61476"/>
    <lineage>
        <taxon>Eukaryota</taxon>
        <taxon>Metazoa</taxon>
        <taxon>Ecdysozoa</taxon>
        <taxon>Arthropoda</taxon>
        <taxon>Hexapoda</taxon>
        <taxon>Insecta</taxon>
        <taxon>Pterygota</taxon>
        <taxon>Neoptera</taxon>
        <taxon>Polyneoptera</taxon>
        <taxon>Phasmatodea</taxon>
        <taxon>Timematodea</taxon>
        <taxon>Timematoidea</taxon>
        <taxon>Timematidae</taxon>
        <taxon>Timema</taxon>
    </lineage>
</organism>
<reference evidence="2" key="1">
    <citation type="submission" date="2020-11" db="EMBL/GenBank/DDBJ databases">
        <authorList>
            <person name="Tran Van P."/>
        </authorList>
    </citation>
    <scope>NUCLEOTIDE SEQUENCE</scope>
</reference>
<protein>
    <submittedName>
        <fullName evidence="2">Uncharacterized protein</fullName>
    </submittedName>
</protein>
<gene>
    <name evidence="2" type="ORF">TCEB3V08_LOCUS7877</name>
</gene>
<feature type="compositionally biased region" description="Basic and acidic residues" evidence="1">
    <location>
        <begin position="57"/>
        <end position="71"/>
    </location>
</feature>
<evidence type="ECO:0000313" key="2">
    <source>
        <dbReference type="EMBL" id="CAD7405206.1"/>
    </source>
</evidence>
<dbReference type="EMBL" id="OC319381">
    <property type="protein sequence ID" value="CAD7405206.1"/>
    <property type="molecule type" value="Genomic_DNA"/>
</dbReference>
<accession>A0A7R9CZ95</accession>
<proteinExistence type="predicted"/>
<evidence type="ECO:0000256" key="1">
    <source>
        <dbReference type="SAM" id="MobiDB-lite"/>
    </source>
</evidence>